<protein>
    <submittedName>
        <fullName evidence="3">Uncharacterized protein LOC116941463</fullName>
    </submittedName>
</protein>
<reference evidence="3" key="1">
    <citation type="submission" date="2025-08" db="UniProtKB">
        <authorList>
            <consortium name="RefSeq"/>
        </authorList>
    </citation>
    <scope>IDENTIFICATION</scope>
    <source>
        <tissue evidence="3">Sperm</tissue>
    </source>
</reference>
<dbReference type="Proteomes" id="UP001318040">
    <property type="component" value="Chromosome 11"/>
</dbReference>
<evidence type="ECO:0000313" key="3">
    <source>
        <dbReference type="RefSeq" id="XP_032808467.1"/>
    </source>
</evidence>
<feature type="compositionally biased region" description="Polar residues" evidence="1">
    <location>
        <begin position="529"/>
        <end position="539"/>
    </location>
</feature>
<feature type="compositionally biased region" description="Low complexity" evidence="1">
    <location>
        <begin position="377"/>
        <end position="386"/>
    </location>
</feature>
<name>A0AAJ7SZI5_PETMA</name>
<organism evidence="2 3">
    <name type="scientific">Petromyzon marinus</name>
    <name type="common">Sea lamprey</name>
    <dbReference type="NCBI Taxonomy" id="7757"/>
    <lineage>
        <taxon>Eukaryota</taxon>
        <taxon>Metazoa</taxon>
        <taxon>Chordata</taxon>
        <taxon>Craniata</taxon>
        <taxon>Vertebrata</taxon>
        <taxon>Cyclostomata</taxon>
        <taxon>Hyperoartia</taxon>
        <taxon>Petromyzontiformes</taxon>
        <taxon>Petromyzontidae</taxon>
        <taxon>Petromyzon</taxon>
    </lineage>
</organism>
<feature type="region of interest" description="Disordered" evidence="1">
    <location>
        <begin position="616"/>
        <end position="635"/>
    </location>
</feature>
<feature type="compositionally biased region" description="Basic residues" evidence="1">
    <location>
        <begin position="421"/>
        <end position="430"/>
    </location>
</feature>
<feature type="compositionally biased region" description="Basic and acidic residues" evidence="1">
    <location>
        <begin position="114"/>
        <end position="129"/>
    </location>
</feature>
<dbReference type="PANTHER" id="PTHR23240:SF6">
    <property type="entry name" value="DNA CROSS-LINK REPAIR 1A PROTEIN"/>
    <property type="match status" value="1"/>
</dbReference>
<feature type="region of interest" description="Disordered" evidence="1">
    <location>
        <begin position="833"/>
        <end position="877"/>
    </location>
</feature>
<feature type="compositionally biased region" description="Low complexity" evidence="1">
    <location>
        <begin position="403"/>
        <end position="414"/>
    </location>
</feature>
<gene>
    <name evidence="3" type="primary">LOC116941463</name>
</gene>
<feature type="region of interest" description="Disordered" evidence="1">
    <location>
        <begin position="354"/>
        <end position="566"/>
    </location>
</feature>
<feature type="compositionally biased region" description="Low complexity" evidence="1">
    <location>
        <begin position="517"/>
        <end position="527"/>
    </location>
</feature>
<feature type="compositionally biased region" description="Polar residues" evidence="1">
    <location>
        <begin position="492"/>
        <end position="508"/>
    </location>
</feature>
<evidence type="ECO:0000313" key="2">
    <source>
        <dbReference type="Proteomes" id="UP001318040"/>
    </source>
</evidence>
<feature type="compositionally biased region" description="Polar residues" evidence="1">
    <location>
        <begin position="52"/>
        <end position="70"/>
    </location>
</feature>
<dbReference type="AlphaFoldDB" id="A0AAJ7SZI5"/>
<evidence type="ECO:0000256" key="1">
    <source>
        <dbReference type="SAM" id="MobiDB-lite"/>
    </source>
</evidence>
<dbReference type="GO" id="GO:0003684">
    <property type="term" value="F:damaged DNA binding"/>
    <property type="evidence" value="ECO:0007669"/>
    <property type="project" value="TreeGrafter"/>
</dbReference>
<feature type="region of interest" description="Disordered" evidence="1">
    <location>
        <begin position="729"/>
        <end position="766"/>
    </location>
</feature>
<sequence>MPSKYGNCRTGALGAAVSYKDSLLQLHTQTQGRNRMLQDITESVYGNQSVASCGQTKHSAPSSAMQNTPLGPQICDNFSDSDDFEQSMMPRRFGRKNPNDRQANGEGDQQRSPGAERDDEGASQHEASRVVEIVTLNRPNLQRDSNSPRRESAEPSRRSEETMPPAFRENVENDTFWRKGDRNICFDLVVMEDDEEEECTPINSRACGNRCTRKYDTLTQSTQTSPDIKSSIVGRLKRRGQPARALRGAATGSTRRTKGDSAERLPFSPILYAASSDFSSQGDGCSLTPTPRASGGAAQKTLPFILSSDLERFPTRGNLFRAMTNEAARPHVATRAATVNYRGSSRMMRALDAANEHGGGGGERPRAAVSTGQQPASRRPMGSVRGPRGRRVSQNCPDAAEFASSAATRQTTTANVDGRPRPRSSSRRSGAKSAGGEAANERGDATLPSMAQGERDSADAGAASLPSSTRSAQLPGGAAVDEDGVASAPHATESQVLNQQRLSTSTYSRPVRRDDGTTSSTESLGGTVAPQSRGSSVSDPSVCKGDVPSSPTRASLSAHSSRARANDHWDHSYNVREFEVETCVNANHGQMNTASFYGQKQQLRSRELSGRLSKNLQNRTDDSAYKTPPAQQPTGGQVVSRLRAMIEKAENRQKQISAMSRITRVLEFPPGQQNGGRHKRGPVTQRTWVTRANPGNAHEGHGNAPKEGALLWASYGDDGAPPAIERVPAEEPVEETDRFERGDASVSPNGDRAQVSRRAGTDVDGSVSEVANVRARGGTSACGATSGQNVPASGGVTRRARIGGKVVRRAPSRQEVQRRLLQSGISVERMANAGKEISTSMQRRKRDAATSGTSNREGASGATRVASGTVEGNDTFTNKIPGTSFAVDAFSCEAVASCSAHFLSHFHPHAYRGLSRSFDRPIYCSKRGELNGGGSAAAAPETWI</sequence>
<dbReference type="InterPro" id="IPR036866">
    <property type="entry name" value="RibonucZ/Hydroxyglut_hydro"/>
</dbReference>
<dbReference type="RefSeq" id="XP_032808467.1">
    <property type="nucleotide sequence ID" value="XM_032952576.1"/>
</dbReference>
<dbReference type="PANTHER" id="PTHR23240">
    <property type="entry name" value="DNA CROSS-LINK REPAIR PROTEIN PSO2/SNM1-RELATED"/>
    <property type="match status" value="1"/>
</dbReference>
<dbReference type="KEGG" id="pmrn:116941463"/>
<feature type="compositionally biased region" description="Basic and acidic residues" evidence="1">
    <location>
        <begin position="146"/>
        <end position="161"/>
    </location>
</feature>
<accession>A0AAJ7SZI5</accession>
<dbReference type="GO" id="GO:0006303">
    <property type="term" value="P:double-strand break repair via nonhomologous end joining"/>
    <property type="evidence" value="ECO:0007669"/>
    <property type="project" value="TreeGrafter"/>
</dbReference>
<feature type="region of interest" description="Disordered" evidence="1">
    <location>
        <begin position="52"/>
        <end position="166"/>
    </location>
</feature>
<proteinExistence type="predicted"/>
<keyword evidence="2" id="KW-1185">Reference proteome</keyword>
<feature type="region of interest" description="Disordered" evidence="1">
    <location>
        <begin position="236"/>
        <end position="261"/>
    </location>
</feature>
<dbReference type="Gene3D" id="3.60.15.10">
    <property type="entry name" value="Ribonuclease Z/Hydroxyacylglutathione hydrolase-like"/>
    <property type="match status" value="1"/>
</dbReference>
<dbReference type="GO" id="GO:0035312">
    <property type="term" value="F:5'-3' DNA exonuclease activity"/>
    <property type="evidence" value="ECO:0007669"/>
    <property type="project" value="TreeGrafter"/>
</dbReference>
<dbReference type="GO" id="GO:0036297">
    <property type="term" value="P:interstrand cross-link repair"/>
    <property type="evidence" value="ECO:0007669"/>
    <property type="project" value="TreeGrafter"/>
</dbReference>